<dbReference type="OMA" id="CENMLNS"/>
<dbReference type="Proteomes" id="UP000024404">
    <property type="component" value="Unassembled WGS sequence"/>
</dbReference>
<dbReference type="Pfam" id="PF04103">
    <property type="entry name" value="CD20"/>
    <property type="match status" value="1"/>
</dbReference>
<keyword evidence="3 5" id="KW-1133">Transmembrane helix</keyword>
<dbReference type="EMBL" id="CMVM020000283">
    <property type="status" value="NOT_ANNOTATED_CDS"/>
    <property type="molecule type" value="Genomic_DNA"/>
</dbReference>
<dbReference type="AlphaFoldDB" id="A0A8R1Y2M4"/>
<dbReference type="EnsemblMetazoa" id="OVOC9566.1">
    <property type="protein sequence ID" value="OVOC9566.1"/>
    <property type="gene ID" value="WBGene00246375"/>
</dbReference>
<evidence type="ECO:0000313" key="6">
    <source>
        <dbReference type="EnsemblMetazoa" id="OVOC9566.1"/>
    </source>
</evidence>
<dbReference type="InterPro" id="IPR007237">
    <property type="entry name" value="CD20-like"/>
</dbReference>
<sequence length="255" mass="29089">MDEKTSKLHQCENMLNSNRQSTSSIIRYSSIPTAPVIEDSPYSVSMVRNPPPYSPPLPPQTENAKPLLTRFSRRRSEKARQWRQCDINIICKVALFEGLIAALMLAGGIWCSFDSPEYCPYYSAIWTSVVFVVNALVGIAAAKRCTVNFFVAYLVLSLISLMLSTMSATISAKNWLLVGTYQHPKIDRNKGFCLIGEYDISRMRYILTQMNRYDFRQCLFQLKIGIAINSIQFIIAIIEGMIFFSFILLYFKIII</sequence>
<keyword evidence="2 5" id="KW-0812">Transmembrane</keyword>
<feature type="transmembrane region" description="Helical" evidence="5">
    <location>
        <begin position="149"/>
        <end position="170"/>
    </location>
</feature>
<accession>A0A8R1Y2M4</accession>
<evidence type="ECO:0000256" key="4">
    <source>
        <dbReference type="ARBA" id="ARBA00023136"/>
    </source>
</evidence>
<evidence type="ECO:0000256" key="5">
    <source>
        <dbReference type="SAM" id="Phobius"/>
    </source>
</evidence>
<evidence type="ECO:0000313" key="7">
    <source>
        <dbReference type="Proteomes" id="UP000024404"/>
    </source>
</evidence>
<feature type="transmembrane region" description="Helical" evidence="5">
    <location>
        <begin position="121"/>
        <end position="142"/>
    </location>
</feature>
<proteinExistence type="predicted"/>
<keyword evidence="7" id="KW-1185">Reference proteome</keyword>
<reference evidence="6" key="2">
    <citation type="submission" date="2022-06" db="UniProtKB">
        <authorList>
            <consortium name="EnsemblMetazoa"/>
        </authorList>
    </citation>
    <scope>IDENTIFICATION</scope>
</reference>
<reference evidence="7" key="1">
    <citation type="submission" date="2013-10" db="EMBL/GenBank/DDBJ databases">
        <title>Genome sequencing of Onchocerca volvulus.</title>
        <authorList>
            <person name="Cotton J."/>
            <person name="Tsai J."/>
            <person name="Stanley E."/>
            <person name="Tracey A."/>
            <person name="Holroyd N."/>
            <person name="Lustigman S."/>
            <person name="Berriman M."/>
        </authorList>
    </citation>
    <scope>NUCLEOTIDE SEQUENCE</scope>
</reference>
<comment type="subcellular location">
    <subcellularLocation>
        <location evidence="1">Membrane</location>
        <topology evidence="1">Multi-pass membrane protein</topology>
    </subcellularLocation>
</comment>
<keyword evidence="4 5" id="KW-0472">Membrane</keyword>
<protein>
    <submittedName>
        <fullName evidence="6">Uncharacterized protein</fullName>
    </submittedName>
</protein>
<organism evidence="6 7">
    <name type="scientific">Onchocerca volvulus</name>
    <dbReference type="NCBI Taxonomy" id="6282"/>
    <lineage>
        <taxon>Eukaryota</taxon>
        <taxon>Metazoa</taxon>
        <taxon>Ecdysozoa</taxon>
        <taxon>Nematoda</taxon>
        <taxon>Chromadorea</taxon>
        <taxon>Rhabditida</taxon>
        <taxon>Spirurina</taxon>
        <taxon>Spiruromorpha</taxon>
        <taxon>Filarioidea</taxon>
        <taxon>Onchocercidae</taxon>
        <taxon>Onchocerca</taxon>
    </lineage>
</organism>
<feature type="transmembrane region" description="Helical" evidence="5">
    <location>
        <begin position="89"/>
        <end position="109"/>
    </location>
</feature>
<name>A0A8R1Y2M4_ONCVO</name>
<dbReference type="GO" id="GO:0016020">
    <property type="term" value="C:membrane"/>
    <property type="evidence" value="ECO:0007669"/>
    <property type="project" value="UniProtKB-SubCell"/>
</dbReference>
<feature type="transmembrane region" description="Helical" evidence="5">
    <location>
        <begin position="231"/>
        <end position="251"/>
    </location>
</feature>
<evidence type="ECO:0000256" key="1">
    <source>
        <dbReference type="ARBA" id="ARBA00004141"/>
    </source>
</evidence>
<evidence type="ECO:0000256" key="2">
    <source>
        <dbReference type="ARBA" id="ARBA00022692"/>
    </source>
</evidence>
<evidence type="ECO:0000256" key="3">
    <source>
        <dbReference type="ARBA" id="ARBA00022989"/>
    </source>
</evidence>